<dbReference type="Proteomes" id="UP001180842">
    <property type="component" value="Unassembled WGS sequence"/>
</dbReference>
<dbReference type="InterPro" id="IPR039697">
    <property type="entry name" value="Alcohol_dehydrogenase_Fe"/>
</dbReference>
<dbReference type="CDD" id="cd08180">
    <property type="entry name" value="PDD"/>
    <property type="match status" value="1"/>
</dbReference>
<dbReference type="GO" id="GO:0004022">
    <property type="term" value="F:alcohol dehydrogenase (NAD+) activity"/>
    <property type="evidence" value="ECO:0007669"/>
    <property type="project" value="TreeGrafter"/>
</dbReference>
<dbReference type="InterPro" id="IPR001670">
    <property type="entry name" value="ADH_Fe/GldA"/>
</dbReference>
<dbReference type="FunFam" id="1.20.1090.10:FF:000001">
    <property type="entry name" value="Aldehyde-alcohol dehydrogenase"/>
    <property type="match status" value="1"/>
</dbReference>
<dbReference type="Gene3D" id="3.40.50.1970">
    <property type="match status" value="1"/>
</dbReference>
<evidence type="ECO:0000313" key="5">
    <source>
        <dbReference type="Proteomes" id="UP001180842"/>
    </source>
</evidence>
<dbReference type="InterPro" id="IPR018211">
    <property type="entry name" value="ADH_Fe_CS"/>
</dbReference>
<protein>
    <submittedName>
        <fullName evidence="4">Iron-containing alcohol dehydrogenase</fullName>
    </submittedName>
</protein>
<dbReference type="Pfam" id="PF25137">
    <property type="entry name" value="ADH_Fe_C"/>
    <property type="match status" value="1"/>
</dbReference>
<dbReference type="AlphaFoldDB" id="A0AAE4I3A7"/>
<dbReference type="FunFam" id="3.40.50.1970:FF:000003">
    <property type="entry name" value="Alcohol dehydrogenase, iron-containing"/>
    <property type="match status" value="1"/>
</dbReference>
<accession>A0AAE4I3A7</accession>
<dbReference type="InterPro" id="IPR056798">
    <property type="entry name" value="ADH_Fe_C"/>
</dbReference>
<evidence type="ECO:0000256" key="1">
    <source>
        <dbReference type="ARBA" id="ARBA00023002"/>
    </source>
</evidence>
<dbReference type="EMBL" id="JARQAI010000019">
    <property type="protein sequence ID" value="MDT2737707.1"/>
    <property type="molecule type" value="Genomic_DNA"/>
</dbReference>
<gene>
    <name evidence="4" type="ORF">P7H00_11360</name>
</gene>
<reference evidence="4" key="1">
    <citation type="submission" date="2023-03" db="EMBL/GenBank/DDBJ databases">
        <authorList>
            <person name="Shen W."/>
            <person name="Cai J."/>
        </authorList>
    </citation>
    <scope>NUCLEOTIDE SEQUENCE</scope>
    <source>
        <strain evidence="4">P69-2</strain>
    </source>
</reference>
<evidence type="ECO:0000259" key="2">
    <source>
        <dbReference type="Pfam" id="PF00465"/>
    </source>
</evidence>
<dbReference type="PANTHER" id="PTHR11496:SF83">
    <property type="entry name" value="HYDROXYACID-OXOACID TRANSHYDROGENASE, MITOCHONDRIAL"/>
    <property type="match status" value="1"/>
</dbReference>
<name>A0AAE4I3A7_9ENTE</name>
<evidence type="ECO:0000313" key="4">
    <source>
        <dbReference type="EMBL" id="MDT2737707.1"/>
    </source>
</evidence>
<dbReference type="RefSeq" id="WP_311797320.1">
    <property type="nucleotide sequence ID" value="NZ_JARQAI010000019.1"/>
</dbReference>
<dbReference type="PROSITE" id="PS00060">
    <property type="entry name" value="ADH_IRON_2"/>
    <property type="match status" value="1"/>
</dbReference>
<dbReference type="Gene3D" id="1.20.1090.10">
    <property type="entry name" value="Dehydroquinate synthase-like - alpha domain"/>
    <property type="match status" value="1"/>
</dbReference>
<organism evidence="4 5">
    <name type="scientific">Enterococcus pseudoavium</name>
    <dbReference type="NCBI Taxonomy" id="44007"/>
    <lineage>
        <taxon>Bacteria</taxon>
        <taxon>Bacillati</taxon>
        <taxon>Bacillota</taxon>
        <taxon>Bacilli</taxon>
        <taxon>Lactobacillales</taxon>
        <taxon>Enterococcaceae</taxon>
        <taxon>Enterococcus</taxon>
    </lineage>
</organism>
<dbReference type="GO" id="GO:0046872">
    <property type="term" value="F:metal ion binding"/>
    <property type="evidence" value="ECO:0007669"/>
    <property type="project" value="InterPro"/>
</dbReference>
<keyword evidence="1" id="KW-0560">Oxidoreductase</keyword>
<feature type="domain" description="Fe-containing alcohol dehydrogenase-like C-terminal" evidence="3">
    <location>
        <begin position="170"/>
        <end position="368"/>
    </location>
</feature>
<evidence type="ECO:0000259" key="3">
    <source>
        <dbReference type="Pfam" id="PF25137"/>
    </source>
</evidence>
<sequence length="372" mass="40026">MEQLIIPTKIYSGTDSLSVLDTIQNSRILMVCDSFLPESDSLKNIQSHLAPSNSVTLFSDVKPDPPLENIMAGVAVFETVKPAIMIGIGGGSAIDTAKAIRFFGEKLVDQSLESFIAIPTTSGTGSEVTNTAVVSDTKKGVKFPIIRDHLIPDIAILEPTLVMSAPKSVTAFSGLDVLTHALESLVAKDANLFTDALAEKAIDTIANQLVSAYQVGDDVKTRQMIHEASCAAGLAFNTAGLGICHSLAHQLGAKFHVPHGLANAMLLPHIVAFNGQDKTVAEKYGKAIVKAHLGSPTLSDNLLIKRLQKHIFAMMREMNCPKTLKDFGIKEKDILENIDWIVSHAKEDGTFPGNPTVPTDDELKQLIIKIIK</sequence>
<dbReference type="PANTHER" id="PTHR11496">
    <property type="entry name" value="ALCOHOL DEHYDROGENASE"/>
    <property type="match status" value="1"/>
</dbReference>
<dbReference type="PROSITE" id="PS00913">
    <property type="entry name" value="ADH_IRON_1"/>
    <property type="match status" value="1"/>
</dbReference>
<comment type="caution">
    <text evidence="4">The sequence shown here is derived from an EMBL/GenBank/DDBJ whole genome shotgun (WGS) entry which is preliminary data.</text>
</comment>
<dbReference type="SUPFAM" id="SSF56796">
    <property type="entry name" value="Dehydroquinate synthase-like"/>
    <property type="match status" value="1"/>
</dbReference>
<proteinExistence type="predicted"/>
<dbReference type="Pfam" id="PF00465">
    <property type="entry name" value="Fe-ADH"/>
    <property type="match status" value="1"/>
</dbReference>
<feature type="domain" description="Alcohol dehydrogenase iron-type/glycerol dehydrogenase GldA" evidence="2">
    <location>
        <begin position="7"/>
        <end position="159"/>
    </location>
</feature>